<dbReference type="Proteomes" id="UP000436006">
    <property type="component" value="Unassembled WGS sequence"/>
</dbReference>
<organism evidence="1 2">
    <name type="scientific">Spirosoma arboris</name>
    <dbReference type="NCBI Taxonomy" id="2682092"/>
    <lineage>
        <taxon>Bacteria</taxon>
        <taxon>Pseudomonadati</taxon>
        <taxon>Bacteroidota</taxon>
        <taxon>Cytophagia</taxon>
        <taxon>Cytophagales</taxon>
        <taxon>Cytophagaceae</taxon>
        <taxon>Spirosoma</taxon>
    </lineage>
</organism>
<accession>A0A7K1SIE9</accession>
<sequence length="193" mass="22347">MNVDLTNTFKDARQHLTMWKARYSPAEYPQKVVMNIFYRKYTIDKMWSRVINQTHPTWQIAYQNNKLKYAEVAQHEIVPVLEALIKSDKKVSTSRYSDFAQYVKSASQGDENAIKAVEFTYFLHRIFDELTTVWISMVSSGDTKINAIAKMTGAILAPETPITGYADIESIFDQLGAEKYLYSLFMKEMNNQI</sequence>
<name>A0A7K1SIE9_9BACT</name>
<dbReference type="EMBL" id="WPIN01000012">
    <property type="protein sequence ID" value="MVM33601.1"/>
    <property type="molecule type" value="Genomic_DNA"/>
</dbReference>
<proteinExistence type="predicted"/>
<keyword evidence="2" id="KW-1185">Reference proteome</keyword>
<comment type="caution">
    <text evidence="1">The sequence shown here is derived from an EMBL/GenBank/DDBJ whole genome shotgun (WGS) entry which is preliminary data.</text>
</comment>
<protein>
    <submittedName>
        <fullName evidence="1">Uncharacterized protein</fullName>
    </submittedName>
</protein>
<evidence type="ECO:0000313" key="2">
    <source>
        <dbReference type="Proteomes" id="UP000436006"/>
    </source>
</evidence>
<evidence type="ECO:0000313" key="1">
    <source>
        <dbReference type="EMBL" id="MVM33601.1"/>
    </source>
</evidence>
<dbReference type="AlphaFoldDB" id="A0A7K1SIE9"/>
<reference evidence="1 2" key="1">
    <citation type="submission" date="2019-12" db="EMBL/GenBank/DDBJ databases">
        <title>Spirosoma sp. HMF4905 genome sequencing and assembly.</title>
        <authorList>
            <person name="Kang H."/>
            <person name="Cha I."/>
            <person name="Kim H."/>
            <person name="Joh K."/>
        </authorList>
    </citation>
    <scope>NUCLEOTIDE SEQUENCE [LARGE SCALE GENOMIC DNA]</scope>
    <source>
        <strain evidence="1 2">HMF4905</strain>
    </source>
</reference>
<gene>
    <name evidence="1" type="ORF">GO755_26420</name>
</gene>
<dbReference type="RefSeq" id="WP_157588320.1">
    <property type="nucleotide sequence ID" value="NZ_WPIN01000012.1"/>
</dbReference>